<dbReference type="EMBL" id="CP039631">
    <property type="protein sequence ID" value="QCG66048.1"/>
    <property type="molecule type" value="Genomic_DNA"/>
</dbReference>
<sequence>MSNRKRNKICSYATTEAELREIDEAIKITQHKSRTDFILSLIRNSNTVIVSEVKSYDEVFNRAGNVGNQILRALNTILSNDIQDAKKNDVLRKLENFLEKDNRQVLNTLAKLAENLDAAVDVYSNYEENIEFATSKKLAQVIKQKRKEAGDI</sequence>
<dbReference type="RefSeq" id="WP_046484725.1">
    <property type="nucleotide sequence ID" value="NZ_CP039631.3"/>
</dbReference>
<organism evidence="1 2">
    <name type="scientific">Pseudomonas veronii</name>
    <dbReference type="NCBI Taxonomy" id="76761"/>
    <lineage>
        <taxon>Bacteria</taxon>
        <taxon>Pseudomonadati</taxon>
        <taxon>Pseudomonadota</taxon>
        <taxon>Gammaproteobacteria</taxon>
        <taxon>Pseudomonadales</taxon>
        <taxon>Pseudomonadaceae</taxon>
        <taxon>Pseudomonas</taxon>
    </lineage>
</organism>
<dbReference type="AlphaFoldDB" id="A0A4P7Y6W2"/>
<name>A0A4P7Y6W2_PSEVE</name>
<protein>
    <submittedName>
        <fullName evidence="1">Uncharacterized protein</fullName>
    </submittedName>
</protein>
<evidence type="ECO:0000313" key="2">
    <source>
        <dbReference type="Proteomes" id="UP000298274"/>
    </source>
</evidence>
<accession>A0A4P7Y6W2</accession>
<reference evidence="2" key="1">
    <citation type="submission" date="2019-04" db="EMBL/GenBank/DDBJ databases">
        <title>Complete genome sequence of Pseudomonas veronii strain PVy, a versatile degrader capable of using multiple contaminants as sole carbon sources.</title>
        <authorList>
            <person name="Lopez-Echartea E."/>
            <person name="Ridl J."/>
            <person name="Pajer P."/>
            <person name="Strejcek M."/>
            <person name="Suman J."/>
            <person name="Uhlik O."/>
        </authorList>
    </citation>
    <scope>NUCLEOTIDE SEQUENCE [LARGE SCALE GENOMIC DNA]</scope>
    <source>
        <strain evidence="2">Pvy</strain>
    </source>
</reference>
<gene>
    <name evidence="1" type="ORF">E4167_13660</name>
</gene>
<dbReference type="Proteomes" id="UP000298274">
    <property type="component" value="Chromosome"/>
</dbReference>
<proteinExistence type="predicted"/>
<evidence type="ECO:0000313" key="1">
    <source>
        <dbReference type="EMBL" id="QCG66048.1"/>
    </source>
</evidence>